<dbReference type="InterPro" id="IPR051531">
    <property type="entry name" value="N-acetyltransferase"/>
</dbReference>
<comment type="caution">
    <text evidence="2">The sequence shown here is derived from an EMBL/GenBank/DDBJ whole genome shotgun (WGS) entry which is preliminary data.</text>
</comment>
<dbReference type="RefSeq" id="WP_396677190.1">
    <property type="nucleotide sequence ID" value="NZ_JBIRPU010000003.1"/>
</dbReference>
<dbReference type="GO" id="GO:0016746">
    <property type="term" value="F:acyltransferase activity"/>
    <property type="evidence" value="ECO:0007669"/>
    <property type="project" value="UniProtKB-KW"/>
</dbReference>
<evidence type="ECO:0000259" key="1">
    <source>
        <dbReference type="PROSITE" id="PS51186"/>
    </source>
</evidence>
<name>A0ABW7SIU7_9ACTN</name>
<dbReference type="InterPro" id="IPR016181">
    <property type="entry name" value="Acyl_CoA_acyltransferase"/>
</dbReference>
<dbReference type="SUPFAM" id="SSF55729">
    <property type="entry name" value="Acyl-CoA N-acyltransferases (Nat)"/>
    <property type="match status" value="1"/>
</dbReference>
<dbReference type="EC" id="2.3.-.-" evidence="2"/>
<feature type="domain" description="N-acetyltransferase" evidence="1">
    <location>
        <begin position="15"/>
        <end position="163"/>
    </location>
</feature>
<keyword evidence="3" id="KW-1185">Reference proteome</keyword>
<dbReference type="Gene3D" id="3.40.630.30">
    <property type="match status" value="1"/>
</dbReference>
<dbReference type="PROSITE" id="PS51186">
    <property type="entry name" value="GNAT"/>
    <property type="match status" value="1"/>
</dbReference>
<dbReference type="Pfam" id="PF13302">
    <property type="entry name" value="Acetyltransf_3"/>
    <property type="match status" value="1"/>
</dbReference>
<organism evidence="2 3">
    <name type="scientific">Micromonospora rubida</name>
    <dbReference type="NCBI Taxonomy" id="2697657"/>
    <lineage>
        <taxon>Bacteria</taxon>
        <taxon>Bacillati</taxon>
        <taxon>Actinomycetota</taxon>
        <taxon>Actinomycetes</taxon>
        <taxon>Micromonosporales</taxon>
        <taxon>Micromonosporaceae</taxon>
        <taxon>Micromonospora</taxon>
    </lineage>
</organism>
<keyword evidence="2" id="KW-0808">Transferase</keyword>
<proteinExistence type="predicted"/>
<evidence type="ECO:0000313" key="3">
    <source>
        <dbReference type="Proteomes" id="UP001611075"/>
    </source>
</evidence>
<evidence type="ECO:0000313" key="2">
    <source>
        <dbReference type="EMBL" id="MFI0792496.1"/>
    </source>
</evidence>
<gene>
    <name evidence="2" type="ORF">ACH4OY_07340</name>
</gene>
<sequence>MVGASAAPVVRTDRLVLRAVRPADLAVLERMWRDPLMRRHLGGPLPDDVVAKRRAGGGIGGFMVTLRFGEVVGWCHFGRYRTGELELSYVFLPEWWGRGYAREACAAAVGLAFEWFPGDARLIAVTQETNDRSVRLLEALGMTRVDAFEEFGARQVRYAVDRPGWAWEGCPGGRGERVGGPLAP</sequence>
<dbReference type="PANTHER" id="PTHR43792">
    <property type="entry name" value="GNAT FAMILY, PUTATIVE (AFU_ORTHOLOGUE AFUA_3G00765)-RELATED-RELATED"/>
    <property type="match status" value="1"/>
</dbReference>
<accession>A0ABW7SIU7</accession>
<dbReference type="Proteomes" id="UP001611075">
    <property type="component" value="Unassembled WGS sequence"/>
</dbReference>
<reference evidence="2 3" key="1">
    <citation type="submission" date="2024-10" db="EMBL/GenBank/DDBJ databases">
        <title>The Natural Products Discovery Center: Release of the First 8490 Sequenced Strains for Exploring Actinobacteria Biosynthetic Diversity.</title>
        <authorList>
            <person name="Kalkreuter E."/>
            <person name="Kautsar S.A."/>
            <person name="Yang D."/>
            <person name="Bader C.D."/>
            <person name="Teijaro C.N."/>
            <person name="Fluegel L."/>
            <person name="Davis C.M."/>
            <person name="Simpson J.R."/>
            <person name="Lauterbach L."/>
            <person name="Steele A.D."/>
            <person name="Gui C."/>
            <person name="Meng S."/>
            <person name="Li G."/>
            <person name="Viehrig K."/>
            <person name="Ye F."/>
            <person name="Su P."/>
            <person name="Kiefer A.F."/>
            <person name="Nichols A."/>
            <person name="Cepeda A.J."/>
            <person name="Yan W."/>
            <person name="Fan B."/>
            <person name="Jiang Y."/>
            <person name="Adhikari A."/>
            <person name="Zheng C.-J."/>
            <person name="Schuster L."/>
            <person name="Cowan T.M."/>
            <person name="Smanski M.J."/>
            <person name="Chevrette M.G."/>
            <person name="De Carvalho L.P.S."/>
            <person name="Shen B."/>
        </authorList>
    </citation>
    <scope>NUCLEOTIDE SEQUENCE [LARGE SCALE GENOMIC DNA]</scope>
    <source>
        <strain evidence="2 3">NPDC021253</strain>
    </source>
</reference>
<dbReference type="EMBL" id="JBIRPU010000003">
    <property type="protein sequence ID" value="MFI0792496.1"/>
    <property type="molecule type" value="Genomic_DNA"/>
</dbReference>
<keyword evidence="2" id="KW-0012">Acyltransferase</keyword>
<dbReference type="InterPro" id="IPR000182">
    <property type="entry name" value="GNAT_dom"/>
</dbReference>
<dbReference type="PANTHER" id="PTHR43792:SF1">
    <property type="entry name" value="N-ACETYLTRANSFERASE DOMAIN-CONTAINING PROTEIN"/>
    <property type="match status" value="1"/>
</dbReference>
<protein>
    <submittedName>
        <fullName evidence="2">GNAT family N-acetyltransferase</fullName>
        <ecNumber evidence="2">2.3.-.-</ecNumber>
    </submittedName>
</protein>